<proteinExistence type="predicted"/>
<protein>
    <recommendedName>
        <fullName evidence="2">DUF7918 domain-containing protein</fullName>
    </recommendedName>
</protein>
<comment type="caution">
    <text evidence="3">The sequence shown here is derived from an EMBL/GenBank/DDBJ whole genome shotgun (WGS) entry which is preliminary data.</text>
</comment>
<dbReference type="AlphaFoldDB" id="A0A8H6RT01"/>
<evidence type="ECO:0000256" key="1">
    <source>
        <dbReference type="SAM" id="MobiDB-lite"/>
    </source>
</evidence>
<dbReference type="EMBL" id="JABCIY010000015">
    <property type="protein sequence ID" value="KAF7197385.1"/>
    <property type="molecule type" value="Genomic_DNA"/>
</dbReference>
<feature type="compositionally biased region" description="Basic and acidic residues" evidence="1">
    <location>
        <begin position="296"/>
        <end position="317"/>
    </location>
</feature>
<feature type="region of interest" description="Disordered" evidence="1">
    <location>
        <begin position="278"/>
        <end position="375"/>
    </location>
</feature>
<feature type="compositionally biased region" description="Low complexity" evidence="1">
    <location>
        <begin position="129"/>
        <end position="149"/>
    </location>
</feature>
<evidence type="ECO:0000259" key="2">
    <source>
        <dbReference type="Pfam" id="PF25534"/>
    </source>
</evidence>
<sequence length="375" mass="40588">MQIDMAISTDLPGVSITITINDQALPEYILPDLDQVARTTDRLVEAQSNKVFEIQMHADPTTTFHGSQLAFKILVDGRYIETPLIPQVLSQIPGGCTEKSEGMHVSPGQVRKYHFMDVVAVAENTTSLSSRSNSMRRAISRASSSMDDSMPTGLPTPPTSIGAEPALFGRTLPQPRMSERMLTPTMSSDPDGNPPPGPPPRVFSYSERELAELGTIKVVVSHVNATEPVGFTPSSTFSGGRPVAETGKGKRLSLTHYRAKEAIEAFLALSKSDEDVTIKKEEGEGVQVKQEPGLSKPDESARVKEEADGAVVKREPDSLEAVPEETSSKQEAGTAEAEGDEADDQVKKRKPSQDLQATPKSARLEAENATHENKR</sequence>
<gene>
    <name evidence="3" type="ORF">HII31_01195</name>
</gene>
<evidence type="ECO:0000313" key="4">
    <source>
        <dbReference type="Proteomes" id="UP000660729"/>
    </source>
</evidence>
<feature type="compositionally biased region" description="Basic and acidic residues" evidence="1">
    <location>
        <begin position="362"/>
        <end position="375"/>
    </location>
</feature>
<organism evidence="3 4">
    <name type="scientific">Pseudocercospora fuligena</name>
    <dbReference type="NCBI Taxonomy" id="685502"/>
    <lineage>
        <taxon>Eukaryota</taxon>
        <taxon>Fungi</taxon>
        <taxon>Dikarya</taxon>
        <taxon>Ascomycota</taxon>
        <taxon>Pezizomycotina</taxon>
        <taxon>Dothideomycetes</taxon>
        <taxon>Dothideomycetidae</taxon>
        <taxon>Mycosphaerellales</taxon>
        <taxon>Mycosphaerellaceae</taxon>
        <taxon>Pseudocercospora</taxon>
    </lineage>
</organism>
<dbReference type="OrthoDB" id="3364132at2759"/>
<dbReference type="PANTHER" id="PTHR36223:SF1">
    <property type="entry name" value="TRANSCRIPTION ELONGATION FACTOR EAF N-TERMINAL DOMAIN-CONTAINING PROTEIN"/>
    <property type="match status" value="1"/>
</dbReference>
<reference evidence="3" key="1">
    <citation type="submission" date="2020-04" db="EMBL/GenBank/DDBJ databases">
        <title>Draft genome resource of the tomato pathogen Pseudocercospora fuligena.</title>
        <authorList>
            <person name="Zaccaron A."/>
        </authorList>
    </citation>
    <scope>NUCLEOTIDE SEQUENCE</scope>
    <source>
        <strain evidence="3">PF001</strain>
    </source>
</reference>
<keyword evidence="4" id="KW-1185">Reference proteome</keyword>
<feature type="region of interest" description="Disordered" evidence="1">
    <location>
        <begin position="129"/>
        <end position="165"/>
    </location>
</feature>
<dbReference type="Pfam" id="PF25534">
    <property type="entry name" value="DUF7918"/>
    <property type="match status" value="1"/>
</dbReference>
<feature type="region of interest" description="Disordered" evidence="1">
    <location>
        <begin position="181"/>
        <end position="203"/>
    </location>
</feature>
<name>A0A8H6RT01_9PEZI</name>
<dbReference type="PANTHER" id="PTHR36223">
    <property type="entry name" value="BETA-LACTAMASE-TYPE TRANSPEPTIDASE FOLD DOMAIN CONTAINING PROTEIN"/>
    <property type="match status" value="1"/>
</dbReference>
<dbReference type="InterPro" id="IPR057678">
    <property type="entry name" value="DUF7918"/>
</dbReference>
<feature type="compositionally biased region" description="Pro residues" evidence="1">
    <location>
        <begin position="192"/>
        <end position="201"/>
    </location>
</feature>
<accession>A0A8H6RT01</accession>
<dbReference type="Proteomes" id="UP000660729">
    <property type="component" value="Unassembled WGS sequence"/>
</dbReference>
<evidence type="ECO:0000313" key="3">
    <source>
        <dbReference type="EMBL" id="KAF7197385.1"/>
    </source>
</evidence>
<feature type="domain" description="DUF7918" evidence="2">
    <location>
        <begin position="13"/>
        <end position="116"/>
    </location>
</feature>